<comment type="caution">
    <text evidence="1">The sequence shown here is derived from an EMBL/GenBank/DDBJ whole genome shotgun (WGS) entry which is preliminary data.</text>
</comment>
<gene>
    <name evidence="1" type="ORF">S06H3_19219</name>
</gene>
<dbReference type="AlphaFoldDB" id="X1KBG6"/>
<sequence>MQKPKEVNILGIPYKIIYVDKPSDVDVHKRESLFGQIDPWTRTIRIFDQASSEENLWE</sequence>
<dbReference type="EMBL" id="BARV01009815">
    <property type="protein sequence ID" value="GAI04377.1"/>
    <property type="molecule type" value="Genomic_DNA"/>
</dbReference>
<organism evidence="1">
    <name type="scientific">marine sediment metagenome</name>
    <dbReference type="NCBI Taxonomy" id="412755"/>
    <lineage>
        <taxon>unclassified sequences</taxon>
        <taxon>metagenomes</taxon>
        <taxon>ecological metagenomes</taxon>
    </lineage>
</organism>
<evidence type="ECO:0000313" key="1">
    <source>
        <dbReference type="EMBL" id="GAI04377.1"/>
    </source>
</evidence>
<protein>
    <submittedName>
        <fullName evidence="1">Uncharacterized protein</fullName>
    </submittedName>
</protein>
<reference evidence="1" key="1">
    <citation type="journal article" date="2014" name="Front. Microbiol.">
        <title>High frequency of phylogenetically diverse reductive dehalogenase-homologous genes in deep subseafloor sedimentary metagenomes.</title>
        <authorList>
            <person name="Kawai M."/>
            <person name="Futagami T."/>
            <person name="Toyoda A."/>
            <person name="Takaki Y."/>
            <person name="Nishi S."/>
            <person name="Hori S."/>
            <person name="Arai W."/>
            <person name="Tsubouchi T."/>
            <person name="Morono Y."/>
            <person name="Uchiyama I."/>
            <person name="Ito T."/>
            <person name="Fujiyama A."/>
            <person name="Inagaki F."/>
            <person name="Takami H."/>
        </authorList>
    </citation>
    <scope>NUCLEOTIDE SEQUENCE</scope>
    <source>
        <strain evidence="1">Expedition CK06-06</strain>
    </source>
</reference>
<feature type="non-terminal residue" evidence="1">
    <location>
        <position position="58"/>
    </location>
</feature>
<accession>X1KBG6</accession>
<name>X1KBG6_9ZZZZ</name>
<proteinExistence type="predicted"/>